<sequence length="74" mass="7609">MSDPQFTNTTDPRFTAWRKSTKSGNEGTCVFVAESTDTVAVADSKAGPDAPIVAVDRAAFAAFIGAVKAGTLTA</sequence>
<feature type="compositionally biased region" description="Polar residues" evidence="1">
    <location>
        <begin position="1"/>
        <end position="12"/>
    </location>
</feature>
<dbReference type="Pfam" id="PF04149">
    <property type="entry name" value="DUF397"/>
    <property type="match status" value="1"/>
</dbReference>
<accession>A0ABV8KPF2</accession>
<protein>
    <submittedName>
        <fullName evidence="3">DUF397 domain-containing protein</fullName>
    </submittedName>
</protein>
<dbReference type="RefSeq" id="WP_377547071.1">
    <property type="nucleotide sequence ID" value="NZ_JBHSBN010000011.1"/>
</dbReference>
<feature type="region of interest" description="Disordered" evidence="1">
    <location>
        <begin position="1"/>
        <end position="23"/>
    </location>
</feature>
<reference evidence="4" key="1">
    <citation type="journal article" date="2019" name="Int. J. Syst. Evol. Microbiol.">
        <title>The Global Catalogue of Microorganisms (GCM) 10K type strain sequencing project: providing services to taxonomists for standard genome sequencing and annotation.</title>
        <authorList>
            <consortium name="The Broad Institute Genomics Platform"/>
            <consortium name="The Broad Institute Genome Sequencing Center for Infectious Disease"/>
            <person name="Wu L."/>
            <person name="Ma J."/>
        </authorList>
    </citation>
    <scope>NUCLEOTIDE SEQUENCE [LARGE SCALE GENOMIC DNA]</scope>
    <source>
        <strain evidence="4">2902at01</strain>
    </source>
</reference>
<name>A0ABV8KPF2_9ACTN</name>
<evidence type="ECO:0000313" key="4">
    <source>
        <dbReference type="Proteomes" id="UP001595868"/>
    </source>
</evidence>
<organism evidence="3 4">
    <name type="scientific">Micromonospora zhanjiangensis</name>
    <dbReference type="NCBI Taxonomy" id="1522057"/>
    <lineage>
        <taxon>Bacteria</taxon>
        <taxon>Bacillati</taxon>
        <taxon>Actinomycetota</taxon>
        <taxon>Actinomycetes</taxon>
        <taxon>Micromonosporales</taxon>
        <taxon>Micromonosporaceae</taxon>
        <taxon>Micromonospora</taxon>
    </lineage>
</organism>
<dbReference type="Proteomes" id="UP001595868">
    <property type="component" value="Unassembled WGS sequence"/>
</dbReference>
<comment type="caution">
    <text evidence="3">The sequence shown here is derived from an EMBL/GenBank/DDBJ whole genome shotgun (WGS) entry which is preliminary data.</text>
</comment>
<dbReference type="InterPro" id="IPR007278">
    <property type="entry name" value="DUF397"/>
</dbReference>
<proteinExistence type="predicted"/>
<gene>
    <name evidence="3" type="ORF">ACFOX0_17690</name>
</gene>
<dbReference type="EMBL" id="JBHSBN010000011">
    <property type="protein sequence ID" value="MFC4107750.1"/>
    <property type="molecule type" value="Genomic_DNA"/>
</dbReference>
<evidence type="ECO:0000259" key="2">
    <source>
        <dbReference type="Pfam" id="PF04149"/>
    </source>
</evidence>
<keyword evidence="4" id="KW-1185">Reference proteome</keyword>
<evidence type="ECO:0000256" key="1">
    <source>
        <dbReference type="SAM" id="MobiDB-lite"/>
    </source>
</evidence>
<evidence type="ECO:0000313" key="3">
    <source>
        <dbReference type="EMBL" id="MFC4107750.1"/>
    </source>
</evidence>
<feature type="domain" description="DUF397" evidence="2">
    <location>
        <begin position="16"/>
        <end position="68"/>
    </location>
</feature>